<dbReference type="Gene3D" id="1.25.40.390">
    <property type="match status" value="1"/>
</dbReference>
<keyword evidence="5" id="KW-0998">Cell outer membrane</keyword>
<accession>A0ABP8M5G4</accession>
<comment type="similarity">
    <text evidence="2">Belongs to the SusD family.</text>
</comment>
<comment type="caution">
    <text evidence="8">The sequence shown here is derived from an EMBL/GenBank/DDBJ whole genome shotgun (WGS) entry which is preliminary data.</text>
</comment>
<dbReference type="InterPro" id="IPR011990">
    <property type="entry name" value="TPR-like_helical_dom_sf"/>
</dbReference>
<comment type="subcellular location">
    <subcellularLocation>
        <location evidence="1">Cell outer membrane</location>
    </subcellularLocation>
</comment>
<dbReference type="SUPFAM" id="SSF48452">
    <property type="entry name" value="TPR-like"/>
    <property type="match status" value="1"/>
</dbReference>
<evidence type="ECO:0000313" key="9">
    <source>
        <dbReference type="Proteomes" id="UP001501508"/>
    </source>
</evidence>
<feature type="domain" description="RagB/SusD" evidence="6">
    <location>
        <begin position="339"/>
        <end position="493"/>
    </location>
</feature>
<dbReference type="Proteomes" id="UP001501508">
    <property type="component" value="Unassembled WGS sequence"/>
</dbReference>
<gene>
    <name evidence="8" type="ORF">GCM10023091_33880</name>
</gene>
<dbReference type="RefSeq" id="WP_345031367.1">
    <property type="nucleotide sequence ID" value="NZ_BAABEY010000031.1"/>
</dbReference>
<evidence type="ECO:0000259" key="7">
    <source>
        <dbReference type="Pfam" id="PF14322"/>
    </source>
</evidence>
<evidence type="ECO:0000256" key="1">
    <source>
        <dbReference type="ARBA" id="ARBA00004442"/>
    </source>
</evidence>
<proteinExistence type="inferred from homology"/>
<keyword evidence="9" id="KW-1185">Reference proteome</keyword>
<name>A0ABP8M5G4_9BACT</name>
<reference evidence="9" key="1">
    <citation type="journal article" date="2019" name="Int. J. Syst. Evol. Microbiol.">
        <title>The Global Catalogue of Microorganisms (GCM) 10K type strain sequencing project: providing services to taxonomists for standard genome sequencing and annotation.</title>
        <authorList>
            <consortium name="The Broad Institute Genomics Platform"/>
            <consortium name="The Broad Institute Genome Sequencing Center for Infectious Disease"/>
            <person name="Wu L."/>
            <person name="Ma J."/>
        </authorList>
    </citation>
    <scope>NUCLEOTIDE SEQUENCE [LARGE SCALE GENOMIC DNA]</scope>
    <source>
        <strain evidence="9">JCM 31920</strain>
    </source>
</reference>
<protein>
    <submittedName>
        <fullName evidence="8">RagB/SusD family nutrient uptake outer membrane protein</fullName>
    </submittedName>
</protein>
<evidence type="ECO:0000313" key="8">
    <source>
        <dbReference type="EMBL" id="GAA4444157.1"/>
    </source>
</evidence>
<evidence type="ECO:0000256" key="3">
    <source>
        <dbReference type="ARBA" id="ARBA00022729"/>
    </source>
</evidence>
<evidence type="ECO:0000256" key="5">
    <source>
        <dbReference type="ARBA" id="ARBA00023237"/>
    </source>
</evidence>
<dbReference type="CDD" id="cd08977">
    <property type="entry name" value="SusD"/>
    <property type="match status" value="1"/>
</dbReference>
<dbReference type="EMBL" id="BAABEY010000031">
    <property type="protein sequence ID" value="GAA4444157.1"/>
    <property type="molecule type" value="Genomic_DNA"/>
</dbReference>
<evidence type="ECO:0000259" key="6">
    <source>
        <dbReference type="Pfam" id="PF07980"/>
    </source>
</evidence>
<organism evidence="8 9">
    <name type="scientific">Ravibacter arvi</name>
    <dbReference type="NCBI Taxonomy" id="2051041"/>
    <lineage>
        <taxon>Bacteria</taxon>
        <taxon>Pseudomonadati</taxon>
        <taxon>Bacteroidota</taxon>
        <taxon>Cytophagia</taxon>
        <taxon>Cytophagales</taxon>
        <taxon>Spirosomataceae</taxon>
        <taxon>Ravibacter</taxon>
    </lineage>
</organism>
<keyword evidence="3" id="KW-0732">Signal</keyword>
<feature type="domain" description="SusD-like N-terminal" evidence="7">
    <location>
        <begin position="23"/>
        <end position="220"/>
    </location>
</feature>
<dbReference type="InterPro" id="IPR033985">
    <property type="entry name" value="SusD-like_N"/>
</dbReference>
<keyword evidence="4" id="KW-0472">Membrane</keyword>
<dbReference type="Pfam" id="PF07980">
    <property type="entry name" value="SusD_RagB"/>
    <property type="match status" value="1"/>
</dbReference>
<evidence type="ECO:0000256" key="2">
    <source>
        <dbReference type="ARBA" id="ARBA00006275"/>
    </source>
</evidence>
<dbReference type="InterPro" id="IPR012944">
    <property type="entry name" value="SusD_RagB_dom"/>
</dbReference>
<sequence>MKLRCIIPFSLLAAITLLPGCNDFLKLTPDSEYSVAGAYKTENDFIQAIVGVYAQQQNLYASNSTWFRALSVRSDETRNNAPYSEGMSRFIDDATNPLLLGAWNNFYRVIALSNEVIGRIDNGSFTNETSRSNIKGEAFALRAWAYWNLGWQFGGVPLIDRVLTVEETKQVKRSSQEETFTFAERDLKEAISLLPEKWTGANSGRITRYAAKSLLARLYMFRKNFSAAKPELESVMQSGFYAMEADYRGCFADSKDNGPERVWEIQFTGGQMGEGQAFSTGLLPEGFNDKSIMPFSGYSTAMEVSQPMYDAYEPGDKRRDLSILKGWKNAQGQSDTVSKFIVKYLHYDAYTPQTQNDWAINLPVVRYTDVVMMYAEALNETGYEANGEALKILNQVRARAGLTALKVADVPDQDAFRKALMKERRVEFAFEGLRWTDLIRWGLAKETMNAFFMRPEEGNGLYAMRDHQVLFPIPFEELSRYNDLSVLWQNEGY</sequence>
<evidence type="ECO:0000256" key="4">
    <source>
        <dbReference type="ARBA" id="ARBA00023136"/>
    </source>
</evidence>
<dbReference type="Pfam" id="PF14322">
    <property type="entry name" value="SusD-like_3"/>
    <property type="match status" value="1"/>
</dbReference>